<dbReference type="HOGENOM" id="CLU_462838_0_0_7"/>
<dbReference type="KEGG" id="acp:A2cp1_1804"/>
<proteinExistence type="predicted"/>
<gene>
    <name evidence="1" type="ordered locus">A2cp1_1804</name>
</gene>
<name>B8J6G5_ANAD2</name>
<organism evidence="1 2">
    <name type="scientific">Anaeromyxobacter dehalogenans (strain ATCC BAA-258 / DSM 21875 / 2CP-1)</name>
    <dbReference type="NCBI Taxonomy" id="455488"/>
    <lineage>
        <taxon>Bacteria</taxon>
        <taxon>Pseudomonadati</taxon>
        <taxon>Myxococcota</taxon>
        <taxon>Myxococcia</taxon>
        <taxon>Myxococcales</taxon>
        <taxon>Cystobacterineae</taxon>
        <taxon>Anaeromyxobacteraceae</taxon>
        <taxon>Anaeromyxobacter</taxon>
    </lineage>
</organism>
<accession>B8J6G5</accession>
<dbReference type="RefSeq" id="WP_012633070.1">
    <property type="nucleotide sequence ID" value="NC_011891.1"/>
</dbReference>
<keyword evidence="2" id="KW-1185">Reference proteome</keyword>
<dbReference type="AlphaFoldDB" id="B8J6G5"/>
<dbReference type="Proteomes" id="UP000007089">
    <property type="component" value="Chromosome"/>
</dbReference>
<protein>
    <submittedName>
        <fullName evidence="1">Uncharacterized protein</fullName>
    </submittedName>
</protein>
<reference evidence="1" key="1">
    <citation type="submission" date="2009-01" db="EMBL/GenBank/DDBJ databases">
        <title>Complete sequence of Anaeromyxobacter dehalogenans 2CP-1.</title>
        <authorList>
            <consortium name="US DOE Joint Genome Institute"/>
            <person name="Lucas S."/>
            <person name="Copeland A."/>
            <person name="Lapidus A."/>
            <person name="Glavina del Rio T."/>
            <person name="Dalin E."/>
            <person name="Tice H."/>
            <person name="Bruce D."/>
            <person name="Goodwin L."/>
            <person name="Pitluck S."/>
            <person name="Saunders E."/>
            <person name="Brettin T."/>
            <person name="Detter J.C."/>
            <person name="Han C."/>
            <person name="Larimer F."/>
            <person name="Land M."/>
            <person name="Hauser L."/>
            <person name="Kyrpides N."/>
            <person name="Ovchinnikova G."/>
            <person name="Beliaev A.S."/>
            <person name="Richardson P."/>
        </authorList>
    </citation>
    <scope>NUCLEOTIDE SEQUENCE</scope>
    <source>
        <strain evidence="1">2CP-1</strain>
    </source>
</reference>
<dbReference type="EMBL" id="CP001359">
    <property type="protein sequence ID" value="ACL65146.1"/>
    <property type="molecule type" value="Genomic_DNA"/>
</dbReference>
<evidence type="ECO:0000313" key="1">
    <source>
        <dbReference type="EMBL" id="ACL65146.1"/>
    </source>
</evidence>
<sequence>MTDTEKRNLVAQWAFDTRPVLLRFHLWLEDVEVERAQTEPVSAFSFTPRGIARCLAMTSAATALGTRLFGDYGGGAGKDKAAYNQVKKGADAISAYVMSEGLWHLTRTLPENHAIMVSLGEGLMPKAGETPEMGANPLLGFGRVYARPEVARLVDRAVRRLLNDPSHSFDDFYGWLQKRGITVWGAAVDTLENTSRFAEGKPTGPMAVFHLFDSPLTMSRPYESYMGSLTVPRAVAQSAERASVLLDYRTPRRQVVEAIEATYPGIRRENVHVWTLRGKSRVARLGKLWEEWKSLGVDLVEDGWKAPSGVAVFTDSGTYAPTFLVGSWKDAEGATHVFLTDGYAATAEAVQAASLSEVLDVETTMAPFSPSFELPCDAEGRIMQLDPAAPDFARRLTDVFGGRELEVGKVESYAEAIREADVSNMPLGRRVLRAADFLPEKSWRVLASTGYMCDDPYTGSPGVTKVRDGVYRVTTRLATHSASAQIAFTFRLMEPLEQARHVFSPLLVRFMSGVDHTQRPVKISDSGRIRNELQTMFSQALEHDREKIRVHFDRVDERVVPREKQEAVRRVLEWYKANHPVWFSWLELG</sequence>
<evidence type="ECO:0000313" key="2">
    <source>
        <dbReference type="Proteomes" id="UP000007089"/>
    </source>
</evidence>